<evidence type="ECO:0000313" key="1">
    <source>
        <dbReference type="EMBL" id="CAB0012240.1"/>
    </source>
</evidence>
<dbReference type="Proteomes" id="UP000479000">
    <property type="component" value="Unassembled WGS sequence"/>
</dbReference>
<dbReference type="SUPFAM" id="SSF50729">
    <property type="entry name" value="PH domain-like"/>
    <property type="match status" value="1"/>
</dbReference>
<organism evidence="1 2">
    <name type="scientific">Nesidiocoris tenuis</name>
    <dbReference type="NCBI Taxonomy" id="355587"/>
    <lineage>
        <taxon>Eukaryota</taxon>
        <taxon>Metazoa</taxon>
        <taxon>Ecdysozoa</taxon>
        <taxon>Arthropoda</taxon>
        <taxon>Hexapoda</taxon>
        <taxon>Insecta</taxon>
        <taxon>Pterygota</taxon>
        <taxon>Neoptera</taxon>
        <taxon>Paraneoptera</taxon>
        <taxon>Hemiptera</taxon>
        <taxon>Heteroptera</taxon>
        <taxon>Panheteroptera</taxon>
        <taxon>Cimicomorpha</taxon>
        <taxon>Miridae</taxon>
        <taxon>Dicyphina</taxon>
        <taxon>Nesidiocoris</taxon>
    </lineage>
</organism>
<dbReference type="InterPro" id="IPR051484">
    <property type="entry name" value="Tensin_PTEN_phosphatase"/>
</dbReference>
<feature type="non-terminal residue" evidence="1">
    <location>
        <position position="1"/>
    </location>
</feature>
<protein>
    <submittedName>
        <fullName evidence="1">Uncharacterized protein</fullName>
    </submittedName>
</protein>
<proteinExistence type="predicted"/>
<dbReference type="AlphaFoldDB" id="A0A6H5H4H2"/>
<dbReference type="PANTHER" id="PTHR45734">
    <property type="entry name" value="TENSIN"/>
    <property type="match status" value="1"/>
</dbReference>
<evidence type="ECO:0000313" key="2">
    <source>
        <dbReference type="Proteomes" id="UP000479000"/>
    </source>
</evidence>
<sequence>YVQCSWVLYFRETQYTCLLARKNQWCVDNTQYFHISKRITLTDNKRQLFFRRHYPRATISYCGLDPDDHRWSQRNETTGMPMSSL</sequence>
<dbReference type="PANTHER" id="PTHR45734:SF10">
    <property type="entry name" value="BLISTERY, ISOFORM A"/>
    <property type="match status" value="1"/>
</dbReference>
<dbReference type="GO" id="GO:0005925">
    <property type="term" value="C:focal adhesion"/>
    <property type="evidence" value="ECO:0007669"/>
    <property type="project" value="TreeGrafter"/>
</dbReference>
<gene>
    <name evidence="1" type="ORF">NTEN_LOCUS17004</name>
</gene>
<accession>A0A6H5H4H2</accession>
<name>A0A6H5H4H2_9HEMI</name>
<dbReference type="OrthoDB" id="6273691at2759"/>
<dbReference type="InterPro" id="IPR011993">
    <property type="entry name" value="PH-like_dom_sf"/>
</dbReference>
<dbReference type="EMBL" id="CADCXU010025126">
    <property type="protein sequence ID" value="CAB0012240.1"/>
    <property type="molecule type" value="Genomic_DNA"/>
</dbReference>
<dbReference type="Gene3D" id="2.30.29.30">
    <property type="entry name" value="Pleckstrin-homology domain (PH domain)/Phosphotyrosine-binding domain (PTB)"/>
    <property type="match status" value="1"/>
</dbReference>
<keyword evidence="2" id="KW-1185">Reference proteome</keyword>
<reference evidence="1 2" key="1">
    <citation type="submission" date="2020-02" db="EMBL/GenBank/DDBJ databases">
        <authorList>
            <person name="Ferguson B K."/>
        </authorList>
    </citation>
    <scope>NUCLEOTIDE SEQUENCE [LARGE SCALE GENOMIC DNA]</scope>
</reference>